<proteinExistence type="predicted"/>
<keyword evidence="4 9" id="KW-0863">Zinc-finger</keyword>
<dbReference type="Pfam" id="PF00098">
    <property type="entry name" value="zf-CCHC"/>
    <property type="match status" value="2"/>
</dbReference>
<dbReference type="PANTHER" id="PTHR46543">
    <property type="entry name" value="ZINC FINGER CCHC DOMAIN-CONTAINING PROTEIN 7"/>
    <property type="match status" value="1"/>
</dbReference>
<reference evidence="12" key="1">
    <citation type="submission" date="2024-06" db="UniProtKB">
        <authorList>
            <consortium name="RefSeq"/>
        </authorList>
    </citation>
    <scope>NUCLEOTIDE SEQUENCE [LARGE SCALE GENOMIC DNA]</scope>
</reference>
<feature type="domain" description="CCHC-type" evidence="11">
    <location>
        <begin position="350"/>
        <end position="365"/>
    </location>
</feature>
<evidence type="ECO:0000256" key="1">
    <source>
        <dbReference type="ARBA" id="ARBA00004604"/>
    </source>
</evidence>
<dbReference type="AlphaFoldDB" id="A0A6J2WIS2"/>
<feature type="compositionally biased region" description="Polar residues" evidence="10">
    <location>
        <begin position="53"/>
        <end position="84"/>
    </location>
</feature>
<feature type="compositionally biased region" description="Basic residues" evidence="10">
    <location>
        <begin position="496"/>
        <end position="509"/>
    </location>
</feature>
<dbReference type="GO" id="GO:0031499">
    <property type="term" value="C:TRAMP complex"/>
    <property type="evidence" value="ECO:0007669"/>
    <property type="project" value="TreeGrafter"/>
</dbReference>
<dbReference type="GO" id="GO:0003723">
    <property type="term" value="F:RNA binding"/>
    <property type="evidence" value="ECO:0007669"/>
    <property type="project" value="TreeGrafter"/>
</dbReference>
<feature type="compositionally biased region" description="Acidic residues" evidence="10">
    <location>
        <begin position="7"/>
        <end position="30"/>
    </location>
</feature>
<feature type="region of interest" description="Disordered" evidence="10">
    <location>
        <begin position="410"/>
        <end position="599"/>
    </location>
</feature>
<accession>A0A6J2WIS2</accession>
<feature type="domain" description="CCHC-type" evidence="11">
    <location>
        <begin position="243"/>
        <end position="258"/>
    </location>
</feature>
<keyword evidence="5" id="KW-0862">Zinc</keyword>
<evidence type="ECO:0000256" key="5">
    <source>
        <dbReference type="ARBA" id="ARBA00022833"/>
    </source>
</evidence>
<dbReference type="InterPro" id="IPR001878">
    <property type="entry name" value="Znf_CCHC"/>
</dbReference>
<evidence type="ECO:0000313" key="12">
    <source>
        <dbReference type="Proteomes" id="UP000504632"/>
    </source>
</evidence>
<dbReference type="CTD" id="84186"/>
<dbReference type="GO" id="GO:0071039">
    <property type="term" value="P:nuclear polyadenylation-dependent CUT catabolic process"/>
    <property type="evidence" value="ECO:0007669"/>
    <property type="project" value="TreeGrafter"/>
</dbReference>
<keyword evidence="6" id="KW-0539">Nucleus</keyword>
<dbReference type="GO" id="GO:0008270">
    <property type="term" value="F:zinc ion binding"/>
    <property type="evidence" value="ECO:0007669"/>
    <property type="project" value="UniProtKB-KW"/>
</dbReference>
<evidence type="ECO:0000313" key="13">
    <source>
        <dbReference type="RefSeq" id="XP_030643587.1"/>
    </source>
</evidence>
<dbReference type="PROSITE" id="PS50158">
    <property type="entry name" value="ZF_CCHC"/>
    <property type="match status" value="4"/>
</dbReference>
<dbReference type="RefSeq" id="XP_030643587.1">
    <property type="nucleotide sequence ID" value="XM_030787727.1"/>
</dbReference>
<comment type="subcellular location">
    <subcellularLocation>
        <location evidence="1">Nucleus</location>
        <location evidence="1">Nucleolus</location>
    </subcellularLocation>
</comment>
<feature type="domain" description="CCHC-type" evidence="11">
    <location>
        <begin position="305"/>
        <end position="321"/>
    </location>
</feature>
<feature type="region of interest" description="Disordered" evidence="10">
    <location>
        <begin position="1"/>
        <end position="150"/>
    </location>
</feature>
<dbReference type="InterPro" id="IPR036875">
    <property type="entry name" value="Znf_CCHC_sf"/>
</dbReference>
<evidence type="ECO:0000256" key="10">
    <source>
        <dbReference type="SAM" id="MobiDB-lite"/>
    </source>
</evidence>
<dbReference type="PANTHER" id="PTHR46543:SF1">
    <property type="entry name" value="ZINC FINGER CCHC DOMAIN-CONTAINING PROTEIN 7"/>
    <property type="match status" value="1"/>
</dbReference>
<evidence type="ECO:0000256" key="9">
    <source>
        <dbReference type="PROSITE-ProRule" id="PRU00047"/>
    </source>
</evidence>
<evidence type="ECO:0000256" key="8">
    <source>
        <dbReference type="ARBA" id="ARBA00043023"/>
    </source>
</evidence>
<dbReference type="SUPFAM" id="SSF57756">
    <property type="entry name" value="Retrovirus zinc finger-like domains"/>
    <property type="match status" value="2"/>
</dbReference>
<organism evidence="12 13">
    <name type="scientific">Chanos chanos</name>
    <name type="common">Milkfish</name>
    <name type="synonym">Mugil chanos</name>
    <dbReference type="NCBI Taxonomy" id="29144"/>
    <lineage>
        <taxon>Eukaryota</taxon>
        <taxon>Metazoa</taxon>
        <taxon>Chordata</taxon>
        <taxon>Craniata</taxon>
        <taxon>Vertebrata</taxon>
        <taxon>Euteleostomi</taxon>
        <taxon>Actinopterygii</taxon>
        <taxon>Neopterygii</taxon>
        <taxon>Teleostei</taxon>
        <taxon>Ostariophysi</taxon>
        <taxon>Gonorynchiformes</taxon>
        <taxon>Chanidae</taxon>
        <taxon>Chanos</taxon>
    </lineage>
</organism>
<dbReference type="Gene3D" id="4.10.60.10">
    <property type="entry name" value="Zinc finger, CCHC-type"/>
    <property type="match status" value="2"/>
</dbReference>
<dbReference type="GO" id="GO:0005730">
    <property type="term" value="C:nucleolus"/>
    <property type="evidence" value="ECO:0007669"/>
    <property type="project" value="UniProtKB-SubCell"/>
</dbReference>
<keyword evidence="3" id="KW-0677">Repeat</keyword>
<evidence type="ECO:0000256" key="2">
    <source>
        <dbReference type="ARBA" id="ARBA00022723"/>
    </source>
</evidence>
<feature type="domain" description="CCHC-type" evidence="11">
    <location>
        <begin position="265"/>
        <end position="280"/>
    </location>
</feature>
<dbReference type="GO" id="GO:0071037">
    <property type="term" value="P:nuclear polyadenylation-dependent snRNA catabolic process"/>
    <property type="evidence" value="ECO:0007669"/>
    <property type="project" value="TreeGrafter"/>
</dbReference>
<reference evidence="13" key="2">
    <citation type="submission" date="2025-08" db="UniProtKB">
        <authorList>
            <consortium name="RefSeq"/>
        </authorList>
    </citation>
    <scope>IDENTIFICATION</scope>
</reference>
<dbReference type="OrthoDB" id="7608935at2759"/>
<dbReference type="FunFam" id="4.10.60.10:FF:000020">
    <property type="entry name" value="Zinc finger CCHC domain-containing protein 7"/>
    <property type="match status" value="1"/>
</dbReference>
<evidence type="ECO:0000256" key="4">
    <source>
        <dbReference type="ARBA" id="ARBA00022771"/>
    </source>
</evidence>
<dbReference type="InterPro" id="IPR051644">
    <property type="entry name" value="TRAMP_AT-DNA-binding"/>
</dbReference>
<feature type="compositionally biased region" description="Basic residues" evidence="10">
    <location>
        <begin position="444"/>
        <end position="459"/>
    </location>
</feature>
<evidence type="ECO:0000256" key="7">
    <source>
        <dbReference type="ARBA" id="ARBA00041190"/>
    </source>
</evidence>
<dbReference type="SMART" id="SM00343">
    <property type="entry name" value="ZnF_C2HC"/>
    <property type="match status" value="5"/>
</dbReference>
<dbReference type="InParanoid" id="A0A6J2WIS2"/>
<sequence length="599" mass="67646">MFSGDLDREEYEDELYREEDDSELSEPDSDVEFHLYSQLHYSAGPDGLEEQPDQGTIESDQPHAQQPQTGQKAQSTQPQPSSLSEVIVIDSGPDVITLSDNTEEEDDDDGVCATKGQRSRPCSLAHKTSSTPLQPSCPVGAEDGQSDSSDDTLIVLDSESELDSESDSDHLENWMILGKDKQKGDRSIQLNLSVQADRSTPVNEDDGESWAVCDKDREAQIFNKGGGPRRLSYRYYTEKSVTCHNCKKTGHLSKNCPSPKKLRSCLLCGTVGHIQKTCPNRHCSNCFLPGHTYDDCLERAYWHKRCHRCCMTGHFFDDCPEIWRQYHLTTKLGPPRKAPKTDVKKASAYCYNCSQKGHFGFECSQRRMFNGTYPTCPYICHYDTALDIRHRENRTRKRVKELQEAALLELPAGGTGDSEPARKKHKPSHIHSAVTGAKITPAHTPKRRIAHTPRNHHTTHTPNSTHKQPQSNTHIPHTQAQQNPDKPHSACTPLNQKKKKKRQKKKKTNKQQTNVGLGVDEAEDFPRGPKKFPPPNGTPARPLKAKHSPDVLFRNEGMSKKKKRNRARGRDRKAANTSNMYPTDENLFLIKQKKKKKEK</sequence>
<feature type="non-terminal residue" evidence="13">
    <location>
        <position position="599"/>
    </location>
</feature>
<keyword evidence="12" id="KW-1185">Reference proteome</keyword>
<keyword evidence="2" id="KW-0479">Metal-binding</keyword>
<name>A0A6J2WIS2_CHACN</name>
<feature type="compositionally biased region" description="Basic residues" evidence="10">
    <location>
        <begin position="560"/>
        <end position="571"/>
    </location>
</feature>
<dbReference type="GeneID" id="115823694"/>
<dbReference type="GO" id="GO:0071031">
    <property type="term" value="P:nuclear mRNA surveillance of mRNA 3'-end processing"/>
    <property type="evidence" value="ECO:0007669"/>
    <property type="project" value="TreeGrafter"/>
</dbReference>
<protein>
    <recommendedName>
        <fullName evidence="7">Zinc finger CCHC domain-containing protein 7</fullName>
    </recommendedName>
    <alternativeName>
        <fullName evidence="8">TRAMP-like complex RNA-binding factor ZCCHC7</fullName>
    </alternativeName>
</protein>
<dbReference type="GO" id="GO:0071038">
    <property type="term" value="P:TRAMP-dependent tRNA surveillance pathway"/>
    <property type="evidence" value="ECO:0007669"/>
    <property type="project" value="TreeGrafter"/>
</dbReference>
<evidence type="ECO:0000259" key="11">
    <source>
        <dbReference type="PROSITE" id="PS50158"/>
    </source>
</evidence>
<evidence type="ECO:0000256" key="6">
    <source>
        <dbReference type="ARBA" id="ARBA00023242"/>
    </source>
</evidence>
<feature type="compositionally biased region" description="Polar residues" evidence="10">
    <location>
        <begin position="467"/>
        <end position="484"/>
    </location>
</feature>
<feature type="compositionally biased region" description="Acidic residues" evidence="10">
    <location>
        <begin position="101"/>
        <end position="110"/>
    </location>
</feature>
<evidence type="ECO:0000256" key="3">
    <source>
        <dbReference type="ARBA" id="ARBA00022737"/>
    </source>
</evidence>
<gene>
    <name evidence="13" type="primary">zcchc7</name>
</gene>
<dbReference type="Proteomes" id="UP000504632">
    <property type="component" value="Chromosome 11"/>
</dbReference>
<dbReference type="GO" id="GO:0071036">
    <property type="term" value="P:nuclear polyadenylation-dependent snoRNA catabolic process"/>
    <property type="evidence" value="ECO:0007669"/>
    <property type="project" value="TreeGrafter"/>
</dbReference>
<dbReference type="GO" id="GO:0071035">
    <property type="term" value="P:nuclear polyadenylation-dependent rRNA catabolic process"/>
    <property type="evidence" value="ECO:0007669"/>
    <property type="project" value="TreeGrafter"/>
</dbReference>